<organism evidence="1">
    <name type="scientific">uncultured Caudovirales phage</name>
    <dbReference type="NCBI Taxonomy" id="2100421"/>
    <lineage>
        <taxon>Viruses</taxon>
        <taxon>Duplodnaviria</taxon>
        <taxon>Heunggongvirae</taxon>
        <taxon>Uroviricota</taxon>
        <taxon>Caudoviricetes</taxon>
        <taxon>Peduoviridae</taxon>
        <taxon>Maltschvirus</taxon>
        <taxon>Maltschvirus maltsch</taxon>
    </lineage>
</organism>
<proteinExistence type="predicted"/>
<sequence length="50" mass="6021">MKDWIECQSCWAEFRVVSDTDESVEFCPYCGGEIEHEEDEDDDDYDEYEE</sequence>
<gene>
    <name evidence="1" type="ORF">UFOVP447_159</name>
</gene>
<accession>A0A6J5MDP4</accession>
<name>A0A6J5MDP4_9CAUD</name>
<evidence type="ECO:0000313" key="1">
    <source>
        <dbReference type="EMBL" id="CAB4143483.1"/>
    </source>
</evidence>
<protein>
    <submittedName>
        <fullName evidence="1">Uncharacterized protein</fullName>
    </submittedName>
</protein>
<dbReference type="Gene3D" id="2.20.28.30">
    <property type="entry name" value="RNA polymerase ii, chain L"/>
    <property type="match status" value="1"/>
</dbReference>
<dbReference type="EMBL" id="LR796423">
    <property type="protein sequence ID" value="CAB4143483.1"/>
    <property type="molecule type" value="Genomic_DNA"/>
</dbReference>
<reference evidence="1" key="1">
    <citation type="submission" date="2020-04" db="EMBL/GenBank/DDBJ databases">
        <authorList>
            <person name="Chiriac C."/>
            <person name="Salcher M."/>
            <person name="Ghai R."/>
            <person name="Kavagutti S V."/>
        </authorList>
    </citation>
    <scope>NUCLEOTIDE SEQUENCE</scope>
</reference>